<evidence type="ECO:0000313" key="4">
    <source>
        <dbReference type="Proteomes" id="UP001449657"/>
    </source>
</evidence>
<evidence type="ECO:0000259" key="2">
    <source>
        <dbReference type="Pfam" id="PF13699"/>
    </source>
</evidence>
<evidence type="ECO:0000256" key="1">
    <source>
        <dbReference type="SAM" id="MobiDB-lite"/>
    </source>
</evidence>
<reference evidence="3 4" key="1">
    <citation type="submission" date="2024-03" db="EMBL/GenBank/DDBJ databases">
        <title>Chitinophaga caseinilytica sp. nov., a casein hydrolysing bacterium isolated from forest soil.</title>
        <authorList>
            <person name="Lee D.S."/>
            <person name="Han D.M."/>
            <person name="Baek J.H."/>
            <person name="Choi D.G."/>
            <person name="Jeon J.H."/>
            <person name="Jeon C.O."/>
        </authorList>
    </citation>
    <scope>NUCLEOTIDE SEQUENCE [LARGE SCALE GENOMIC DNA]</scope>
    <source>
        <strain evidence="3 4">KACC 19118</strain>
    </source>
</reference>
<organism evidence="3 4">
    <name type="scientific">Chitinophaga caseinilytica</name>
    <dbReference type="NCBI Taxonomy" id="2267521"/>
    <lineage>
        <taxon>Bacteria</taxon>
        <taxon>Pseudomonadati</taxon>
        <taxon>Bacteroidota</taxon>
        <taxon>Chitinophagia</taxon>
        <taxon>Chitinophagales</taxon>
        <taxon>Chitinophagaceae</taxon>
        <taxon>Chitinophaga</taxon>
    </lineage>
</organism>
<gene>
    <name evidence="3" type="ORF">WJU22_00095</name>
</gene>
<feature type="region of interest" description="Disordered" evidence="1">
    <location>
        <begin position="455"/>
        <end position="483"/>
    </location>
</feature>
<proteinExistence type="predicted"/>
<dbReference type="SUPFAM" id="SSF55486">
    <property type="entry name" value="Metalloproteases ('zincins'), catalytic domain"/>
    <property type="match status" value="1"/>
</dbReference>
<dbReference type="RefSeq" id="WP_341841294.1">
    <property type="nucleotide sequence ID" value="NZ_CP149792.1"/>
</dbReference>
<dbReference type="EMBL" id="CP150096">
    <property type="protein sequence ID" value="WZN46600.1"/>
    <property type="molecule type" value="Genomic_DNA"/>
</dbReference>
<protein>
    <submittedName>
        <fullName evidence="3">DUF4157 domain-containing protein</fullName>
    </submittedName>
</protein>
<dbReference type="Proteomes" id="UP001449657">
    <property type="component" value="Chromosome"/>
</dbReference>
<feature type="compositionally biased region" description="Gly residues" evidence="1">
    <location>
        <begin position="342"/>
        <end position="355"/>
    </location>
</feature>
<name>A0ABZ2Z3W4_9BACT</name>
<sequence length="483" mass="52506">MKKERSATPAAAHAAAPRGMPFFQAKLAVNEPGDAHEKEADAMADHVMRMPAPQATFGGAGVSVQRKCAACEQEDEKLHRMPLADRITPVTVPAAQRKCAACEGEEEAHRSGDTPAPAVGAGTESAINGMRGGGQPMPAETRGFMENRFGSDFGNVRVHAGGDAGQLSRNLSARAFTTGNDIFFNDGEYAPHSHAGRQLLAHELTHVVQQRGTLARKKIQRYQWPFRLRQSREVSEARTETISGAPAAYAAWNGTFNWTSRFNIVLDALRGRANLIMRLHSTATPAVQRAWAAAIESRWSNHMYLRIQPVQPRLGPCKMPIHVDIQWQRRAADAHYSINPQGAGGTTGGRAGVGGTSSMTDWGTADRTDITHEFGHMIGNAEEYFTTNGTNYATGGRRGFRDVGGGIMNNPAEAARLRHFNLFREQVAIMLRIPQSNVSVIYDDPGIELCKVELGDFPTPQREPGDFPERPANPSEDGGTAYA</sequence>
<feature type="region of interest" description="Disordered" evidence="1">
    <location>
        <begin position="338"/>
        <end position="362"/>
    </location>
</feature>
<dbReference type="InterPro" id="IPR025295">
    <property type="entry name" value="eCIS_core_dom"/>
</dbReference>
<keyword evidence="4" id="KW-1185">Reference proteome</keyword>
<dbReference type="Pfam" id="PF13699">
    <property type="entry name" value="eCIS_core"/>
    <property type="match status" value="1"/>
</dbReference>
<evidence type="ECO:0000313" key="3">
    <source>
        <dbReference type="EMBL" id="WZN46600.1"/>
    </source>
</evidence>
<feature type="domain" description="eCIS core" evidence="2">
    <location>
        <begin position="136"/>
        <end position="213"/>
    </location>
</feature>
<accession>A0ABZ2Z3W4</accession>